<dbReference type="PANTHER" id="PTHR43056:SF5">
    <property type="entry name" value="PEPTIDASE S9 PROLYL OLIGOPEPTIDASE CATALYTIC DOMAIN-CONTAINING PROTEIN"/>
    <property type="match status" value="1"/>
</dbReference>
<gene>
    <name evidence="2" type="ORF">SEUCBS140593_007776</name>
</gene>
<proteinExistence type="predicted"/>
<evidence type="ECO:0000313" key="3">
    <source>
        <dbReference type="Proteomes" id="UP001642482"/>
    </source>
</evidence>
<accession>A0ABP0CGF3</accession>
<dbReference type="InterPro" id="IPR001375">
    <property type="entry name" value="Peptidase_S9_cat"/>
</dbReference>
<dbReference type="Pfam" id="PF00326">
    <property type="entry name" value="Peptidase_S9"/>
    <property type="match status" value="1"/>
</dbReference>
<name>A0ABP0CGF3_9PEZI</name>
<sequence length="660" mass="72318">MADTVTTAPYGTWESPIASEHLSGDSVHFEGVLTNESTGQIYAIESRPSEGGRHVLVDLSDANFGKDVLPAEYNVMGSIHEYGGGVVAMHPDGRIFFTSHPNNGIYLLDPASGKVDTIVTRNPAVRLGDFHVEPASHEWILAVQESHHGEGADSVENTVVAIHVPTGQVSTVLNGADFYEHPQFSPDAKRICWTQWDHPDMPWTGSQLYVSEWDESTGAVGERTLVSGQTGVESICQPRWGVDGTLIYVSDKSGYWQLYRYDGKVSTHIHLKGLEMAEFGSREPSLNNCTYVQLDRNTLVASANKNATSNLISIDLTTSSWTDLGLPLVDIQKNATARISSTSFAVIGNTRTMPQALYRVDLTDNNKKAVITLLKRTLQNDLPQSIIGQAQHITFPQIYGNGKATGGSAHAWFISPKNDAYKAPDGTKPPLLVWMHGGPTYHVPPGLSLNFQYWSSRGYAYVMVNHVGSTSYGRAYRSLLNGNWGSADIDDAASCVAYLRAQGLVDNTRVGIVGESAGGYAVLQALYLYPDLWTAGISIYGISSLAEFAADTHKFESRYIDSLVLGTKVGKTDEEIDQIYKARSALFHLDKITAPLLLLQGDSDTIVPAWQSTKMEEKMRELGKPVEMTIFEGEGHGFHLAETIKKSTELQEAFWAKAFF</sequence>
<dbReference type="InterPro" id="IPR029058">
    <property type="entry name" value="AB_hydrolase_fold"/>
</dbReference>
<dbReference type="Gene3D" id="2.120.10.30">
    <property type="entry name" value="TolB, C-terminal domain"/>
    <property type="match status" value="1"/>
</dbReference>
<dbReference type="InterPro" id="IPR050585">
    <property type="entry name" value="Xaa-Pro_dipeptidyl-ppase/CocE"/>
</dbReference>
<keyword evidence="3" id="KW-1185">Reference proteome</keyword>
<dbReference type="PANTHER" id="PTHR43056">
    <property type="entry name" value="PEPTIDASE S9 PROLYL OLIGOPEPTIDASE"/>
    <property type="match status" value="1"/>
</dbReference>
<evidence type="ECO:0000259" key="1">
    <source>
        <dbReference type="Pfam" id="PF00326"/>
    </source>
</evidence>
<protein>
    <recommendedName>
        <fullName evidence="1">Peptidase S9 prolyl oligopeptidase catalytic domain-containing protein</fullName>
    </recommendedName>
</protein>
<dbReference type="SUPFAM" id="SSF53474">
    <property type="entry name" value="alpha/beta-Hydrolases"/>
    <property type="match status" value="1"/>
</dbReference>
<comment type="caution">
    <text evidence="2">The sequence shown here is derived from an EMBL/GenBank/DDBJ whole genome shotgun (WGS) entry which is preliminary data.</text>
</comment>
<evidence type="ECO:0000313" key="2">
    <source>
        <dbReference type="EMBL" id="CAK7230996.1"/>
    </source>
</evidence>
<dbReference type="InterPro" id="IPR011042">
    <property type="entry name" value="6-blade_b-propeller_TolB-like"/>
</dbReference>
<dbReference type="Gene3D" id="3.40.50.1820">
    <property type="entry name" value="alpha/beta hydrolase"/>
    <property type="match status" value="1"/>
</dbReference>
<organism evidence="2 3">
    <name type="scientific">Sporothrix eucalyptigena</name>
    <dbReference type="NCBI Taxonomy" id="1812306"/>
    <lineage>
        <taxon>Eukaryota</taxon>
        <taxon>Fungi</taxon>
        <taxon>Dikarya</taxon>
        <taxon>Ascomycota</taxon>
        <taxon>Pezizomycotina</taxon>
        <taxon>Sordariomycetes</taxon>
        <taxon>Sordariomycetidae</taxon>
        <taxon>Ophiostomatales</taxon>
        <taxon>Ophiostomataceae</taxon>
        <taxon>Sporothrix</taxon>
    </lineage>
</organism>
<feature type="domain" description="Peptidase S9 prolyl oligopeptidase catalytic" evidence="1">
    <location>
        <begin position="447"/>
        <end position="659"/>
    </location>
</feature>
<dbReference type="EMBL" id="CAWUHD010000098">
    <property type="protein sequence ID" value="CAK7230996.1"/>
    <property type="molecule type" value="Genomic_DNA"/>
</dbReference>
<dbReference type="SUPFAM" id="SSF82171">
    <property type="entry name" value="DPP6 N-terminal domain-like"/>
    <property type="match status" value="1"/>
</dbReference>
<reference evidence="2 3" key="1">
    <citation type="submission" date="2024-01" db="EMBL/GenBank/DDBJ databases">
        <authorList>
            <person name="Allen C."/>
            <person name="Tagirdzhanova G."/>
        </authorList>
    </citation>
    <scope>NUCLEOTIDE SEQUENCE [LARGE SCALE GENOMIC DNA]</scope>
</reference>
<dbReference type="Proteomes" id="UP001642482">
    <property type="component" value="Unassembled WGS sequence"/>
</dbReference>